<dbReference type="InterPro" id="IPR016502">
    <property type="entry name" value="T2SSS_2"/>
</dbReference>
<evidence type="ECO:0000313" key="1">
    <source>
        <dbReference type="EMBL" id="MBM7038465.1"/>
    </source>
</evidence>
<keyword evidence="2" id="KW-1185">Reference proteome</keyword>
<dbReference type="Pfam" id="PF16549">
    <property type="entry name" value="T2SSS_2"/>
    <property type="match status" value="1"/>
</dbReference>
<keyword evidence="1" id="KW-0449">Lipoprotein</keyword>
<dbReference type="RefSeq" id="WP_205159912.1">
    <property type="nucleotide sequence ID" value="NZ_JAFEUM010000011.1"/>
</dbReference>
<proteinExistence type="predicted"/>
<dbReference type="EMBL" id="JAFEUM010000011">
    <property type="protein sequence ID" value="MBM7038465.1"/>
    <property type="molecule type" value="Genomic_DNA"/>
</dbReference>
<accession>A0ABS2HLV7</accession>
<dbReference type="Proteomes" id="UP000809621">
    <property type="component" value="Unassembled WGS sequence"/>
</dbReference>
<name>A0ABS2HLV7_9VIBR</name>
<reference evidence="1 2" key="1">
    <citation type="submission" date="2021-02" db="EMBL/GenBank/DDBJ databases">
        <authorList>
            <person name="Park J.-S."/>
        </authorList>
    </citation>
    <scope>NUCLEOTIDE SEQUENCE [LARGE SCALE GENOMIC DNA]</scope>
    <source>
        <strain evidence="1 2">188UL20-2</strain>
    </source>
</reference>
<evidence type="ECO:0000313" key="2">
    <source>
        <dbReference type="Proteomes" id="UP000809621"/>
    </source>
</evidence>
<sequence length="137" mass="15083">MTSVFRFVGRTLLVAAAIVSVGCSSQMEQQRELELLADRRAEILSSGLPVSYGSLSIVRAQAKQNRVILEMLYADDSTLSAQALYQQAEKYYCSNSEIQTTLKQGLVYEIRIRNSRGQLTVNELISESTCNPSAPGS</sequence>
<dbReference type="PROSITE" id="PS51257">
    <property type="entry name" value="PROKAR_LIPOPROTEIN"/>
    <property type="match status" value="1"/>
</dbReference>
<organism evidence="1 2">
    <name type="scientific">Vibrio ulleungensis</name>
    <dbReference type="NCBI Taxonomy" id="2807619"/>
    <lineage>
        <taxon>Bacteria</taxon>
        <taxon>Pseudomonadati</taxon>
        <taxon>Pseudomonadota</taxon>
        <taxon>Gammaproteobacteria</taxon>
        <taxon>Vibrionales</taxon>
        <taxon>Vibrionaceae</taxon>
        <taxon>Vibrio</taxon>
    </lineage>
</organism>
<gene>
    <name evidence="1" type="primary">gspS2</name>
    <name evidence="1" type="ORF">JQC93_18985</name>
</gene>
<protein>
    <submittedName>
        <fullName evidence="1">Type II secretion system pilot lipoprotein GspS-beta</fullName>
    </submittedName>
</protein>
<dbReference type="Gene3D" id="3.30.300.250">
    <property type="match status" value="1"/>
</dbReference>
<comment type="caution">
    <text evidence="1">The sequence shown here is derived from an EMBL/GenBank/DDBJ whole genome shotgun (WGS) entry which is preliminary data.</text>
</comment>